<dbReference type="Proteomes" id="UP000593663">
    <property type="component" value="Chromosome 2"/>
</dbReference>
<protein>
    <submittedName>
        <fullName evidence="2">Cupin domain-containing protein</fullName>
    </submittedName>
</protein>
<dbReference type="InterPro" id="IPR025979">
    <property type="entry name" value="ChrR-like_cupin_dom"/>
</dbReference>
<name>A0A7M2GQA6_SPHSA</name>
<gene>
    <name evidence="2" type="ORF">H5V43_18560</name>
</gene>
<feature type="domain" description="ChrR-like cupin" evidence="1">
    <location>
        <begin position="23"/>
        <end position="114"/>
    </location>
</feature>
<evidence type="ECO:0000313" key="2">
    <source>
        <dbReference type="EMBL" id="QOT74129.1"/>
    </source>
</evidence>
<evidence type="ECO:0000259" key="1">
    <source>
        <dbReference type="Pfam" id="PF12973"/>
    </source>
</evidence>
<dbReference type="AlphaFoldDB" id="A0A7M2GQA6"/>
<sequence>MKSRAGNEMHVTKAEKPVFRDIIPFASEGVEMEVISTDPSTGGFSCIFRGKAGATFAPHLHLAGADYLILSGALNYRDQLAPAGDSGYEPYGSLHEMTIFPEDTEMLFITHGPIMFIDEEKRPTQVMDSRWIEEQIAAGRTRAASAA</sequence>
<dbReference type="InterPro" id="IPR014710">
    <property type="entry name" value="RmlC-like_jellyroll"/>
</dbReference>
<dbReference type="RefSeq" id="WP_025548438.1">
    <property type="nucleotide sequence ID" value="NZ_BATN01000022.1"/>
</dbReference>
<dbReference type="Pfam" id="PF12973">
    <property type="entry name" value="Cupin_7"/>
    <property type="match status" value="1"/>
</dbReference>
<accession>A0A7M2GQA6</accession>
<organism evidence="2 3">
    <name type="scientific">Sphingobium fuliginis (strain ATCC 27551)</name>
    <dbReference type="NCBI Taxonomy" id="336203"/>
    <lineage>
        <taxon>Bacteria</taxon>
        <taxon>Pseudomonadati</taxon>
        <taxon>Pseudomonadota</taxon>
        <taxon>Alphaproteobacteria</taxon>
        <taxon>Sphingomonadales</taxon>
        <taxon>Sphingomonadaceae</taxon>
        <taxon>Sphingobium</taxon>
    </lineage>
</organism>
<dbReference type="SUPFAM" id="SSF51182">
    <property type="entry name" value="RmlC-like cupins"/>
    <property type="match status" value="1"/>
</dbReference>
<dbReference type="InterPro" id="IPR011051">
    <property type="entry name" value="RmlC_Cupin_sf"/>
</dbReference>
<dbReference type="KEGG" id="sbar:H5V43_18560"/>
<dbReference type="EMBL" id="CP060036">
    <property type="protein sequence ID" value="QOT74129.1"/>
    <property type="molecule type" value="Genomic_DNA"/>
</dbReference>
<reference evidence="3" key="1">
    <citation type="submission" date="2020-08" db="EMBL/GenBank/DDBJ databases">
        <title>Complete genome sequence of Sphingobium barthaii strain KK22, a high-molecular-weight polycyclic aromatic hydrocarbon-degrading soil bacterium.</title>
        <authorList>
            <person name="Mori J.F."/>
            <person name="Kanaly R.A."/>
        </authorList>
    </citation>
    <scope>NUCLEOTIDE SEQUENCE [LARGE SCALE GENOMIC DNA]</scope>
    <source>
        <strain evidence="3">KK22</strain>
    </source>
</reference>
<evidence type="ECO:0000313" key="3">
    <source>
        <dbReference type="Proteomes" id="UP000593663"/>
    </source>
</evidence>
<dbReference type="Gene3D" id="2.60.120.10">
    <property type="entry name" value="Jelly Rolls"/>
    <property type="match status" value="1"/>
</dbReference>
<proteinExistence type="predicted"/>